<sequence length="44" mass="5613">MRRWEWILSRGPVCFWRTSRPENWSLPGRFFMRCQRRMLFHGQL</sequence>
<reference evidence="1" key="1">
    <citation type="submission" date="2018-02" db="EMBL/GenBank/DDBJ databases">
        <title>Rhizophora mucronata_Transcriptome.</title>
        <authorList>
            <person name="Meera S.P."/>
            <person name="Sreeshan A."/>
            <person name="Augustine A."/>
        </authorList>
    </citation>
    <scope>NUCLEOTIDE SEQUENCE</scope>
    <source>
        <tissue evidence="1">Leaf</tissue>
    </source>
</reference>
<protein>
    <submittedName>
        <fullName evidence="1">Uncharacterized protein</fullName>
    </submittedName>
</protein>
<evidence type="ECO:0000313" key="1">
    <source>
        <dbReference type="EMBL" id="MBX44462.1"/>
    </source>
</evidence>
<accession>A0A2P2NPM4</accession>
<proteinExistence type="predicted"/>
<dbReference type="AlphaFoldDB" id="A0A2P2NPM4"/>
<organism evidence="1">
    <name type="scientific">Rhizophora mucronata</name>
    <name type="common">Asiatic mangrove</name>
    <dbReference type="NCBI Taxonomy" id="61149"/>
    <lineage>
        <taxon>Eukaryota</taxon>
        <taxon>Viridiplantae</taxon>
        <taxon>Streptophyta</taxon>
        <taxon>Embryophyta</taxon>
        <taxon>Tracheophyta</taxon>
        <taxon>Spermatophyta</taxon>
        <taxon>Magnoliopsida</taxon>
        <taxon>eudicotyledons</taxon>
        <taxon>Gunneridae</taxon>
        <taxon>Pentapetalae</taxon>
        <taxon>rosids</taxon>
        <taxon>fabids</taxon>
        <taxon>Malpighiales</taxon>
        <taxon>Rhizophoraceae</taxon>
        <taxon>Rhizophora</taxon>
    </lineage>
</organism>
<name>A0A2P2NPM4_RHIMU</name>
<dbReference type="EMBL" id="GGEC01063978">
    <property type="protein sequence ID" value="MBX44462.1"/>
    <property type="molecule type" value="Transcribed_RNA"/>
</dbReference>